<dbReference type="RefSeq" id="WP_166205496.1">
    <property type="nucleotide sequence ID" value="NZ_CP088285.1"/>
</dbReference>
<evidence type="ECO:0000313" key="1">
    <source>
        <dbReference type="EMBL" id="NVI46129.1"/>
    </source>
</evidence>
<dbReference type="EMBL" id="JAAOLE020000001">
    <property type="protein sequence ID" value="NVI46129.1"/>
    <property type="molecule type" value="Genomic_DNA"/>
</dbReference>
<organism evidence="1">
    <name type="scientific">Bradyrhizobium septentrionale</name>
    <dbReference type="NCBI Taxonomy" id="1404411"/>
    <lineage>
        <taxon>Bacteria</taxon>
        <taxon>Pseudomonadati</taxon>
        <taxon>Pseudomonadota</taxon>
        <taxon>Alphaproteobacteria</taxon>
        <taxon>Hyphomicrobiales</taxon>
        <taxon>Nitrobacteraceae</taxon>
        <taxon>Bradyrhizobium</taxon>
    </lineage>
</organism>
<accession>A0A973W2X2</accession>
<protein>
    <submittedName>
        <fullName evidence="1">Uncharacterized protein</fullName>
    </submittedName>
</protein>
<comment type="caution">
    <text evidence="1">The sequence shown here is derived from an EMBL/GenBank/DDBJ whole genome shotgun (WGS) entry which is preliminary data.</text>
</comment>
<gene>
    <name evidence="1" type="ORF">HAP48_024845</name>
</gene>
<name>A0A973W2X2_9BRAD</name>
<sequence length="79" mass="8748">MPAPTSCQSAHHVTIPSDFPHPARLGGRDLFIEVLGGPSVTSFNRWLSAGKIPQPRKLGHLNRWLETEMAAVRDTGFER</sequence>
<proteinExistence type="predicted"/>
<reference evidence="1" key="1">
    <citation type="submission" date="2020-06" db="EMBL/GenBank/DDBJ databases">
        <title>Whole Genome Sequence of Bradyrhizobium sp. Strain 1S1.</title>
        <authorList>
            <person name="Bromfield E.S.P."/>
            <person name="Cloutier S."/>
        </authorList>
    </citation>
    <scope>NUCLEOTIDE SEQUENCE [LARGE SCALE GENOMIC DNA]</scope>
    <source>
        <strain evidence="1">1S1</strain>
    </source>
</reference>
<dbReference type="AlphaFoldDB" id="A0A973W2X2"/>